<evidence type="ECO:0000256" key="2">
    <source>
        <dbReference type="RuleBase" id="RU102079"/>
    </source>
</evidence>
<dbReference type="PROSITE" id="PS51304">
    <property type="entry name" value="GALECTIN"/>
    <property type="match status" value="1"/>
</dbReference>
<dbReference type="PANTHER" id="PTHR11346">
    <property type="entry name" value="GALECTIN"/>
    <property type="match status" value="1"/>
</dbReference>
<organism evidence="4 5">
    <name type="scientific">Sphenodon punctatus</name>
    <name type="common">Tuatara</name>
    <name type="synonym">Hatteria punctata</name>
    <dbReference type="NCBI Taxonomy" id="8508"/>
    <lineage>
        <taxon>Eukaryota</taxon>
        <taxon>Metazoa</taxon>
        <taxon>Chordata</taxon>
        <taxon>Craniata</taxon>
        <taxon>Vertebrata</taxon>
        <taxon>Euteleostomi</taxon>
        <taxon>Lepidosauria</taxon>
        <taxon>Sphenodontia</taxon>
        <taxon>Sphenodontidae</taxon>
        <taxon>Sphenodon</taxon>
    </lineage>
</organism>
<dbReference type="InterPro" id="IPR044156">
    <property type="entry name" value="Galectin-like"/>
</dbReference>
<dbReference type="CDD" id="cd00070">
    <property type="entry name" value="GLECT"/>
    <property type="match status" value="1"/>
</dbReference>
<reference evidence="4" key="2">
    <citation type="submission" date="2025-09" db="UniProtKB">
        <authorList>
            <consortium name="Ensembl"/>
        </authorList>
    </citation>
    <scope>IDENTIFICATION</scope>
</reference>
<dbReference type="GO" id="GO:0043236">
    <property type="term" value="F:laminin binding"/>
    <property type="evidence" value="ECO:0007669"/>
    <property type="project" value="TreeGrafter"/>
</dbReference>
<dbReference type="Ensembl" id="ENSSPUT00000008837.1">
    <property type="protein sequence ID" value="ENSSPUP00000008282.1"/>
    <property type="gene ID" value="ENSSPUG00000006413.1"/>
</dbReference>
<dbReference type="SMART" id="SM00908">
    <property type="entry name" value="Gal-bind_lectin"/>
    <property type="match status" value="1"/>
</dbReference>
<proteinExistence type="predicted"/>
<dbReference type="GO" id="GO:0030395">
    <property type="term" value="F:lactose binding"/>
    <property type="evidence" value="ECO:0007669"/>
    <property type="project" value="TreeGrafter"/>
</dbReference>
<keyword evidence="5" id="KW-1185">Reference proteome</keyword>
<dbReference type="GeneTree" id="ENSGT00940000155534"/>
<dbReference type="AlphaFoldDB" id="A0A8D0L4L0"/>
<protein>
    <recommendedName>
        <fullName evidence="2">Galectin</fullName>
    </recommendedName>
</protein>
<dbReference type="SMART" id="SM00276">
    <property type="entry name" value="GLECT"/>
    <property type="match status" value="1"/>
</dbReference>
<dbReference type="InterPro" id="IPR001079">
    <property type="entry name" value="Galectin_CRD"/>
</dbReference>
<accession>A0A8D0L4L0</accession>
<sequence length="115" mass="12774">KGKILPEATGFAVNLGKDCDNLALHFNPRFDCQGDVCTIVCNSMEDGAWGTEERESAFPFQQGEKTQVCISFDATELKVKLAEEQEITFPNRLGLEAIEYLSVEGDLKLRVIKFG</sequence>
<evidence type="ECO:0000313" key="5">
    <source>
        <dbReference type="Proteomes" id="UP000694392"/>
    </source>
</evidence>
<dbReference type="FunFam" id="2.60.120.200:FF:000021">
    <property type="entry name" value="Galectin"/>
    <property type="match status" value="1"/>
</dbReference>
<evidence type="ECO:0000259" key="3">
    <source>
        <dbReference type="PROSITE" id="PS51304"/>
    </source>
</evidence>
<dbReference type="Gene3D" id="2.60.120.200">
    <property type="match status" value="1"/>
</dbReference>
<keyword evidence="1 2" id="KW-0430">Lectin</keyword>
<dbReference type="OMA" id="CGVTATQ"/>
<feature type="domain" description="Galectin" evidence="3">
    <location>
        <begin position="1"/>
        <end position="115"/>
    </location>
</feature>
<evidence type="ECO:0000256" key="1">
    <source>
        <dbReference type="ARBA" id="ARBA00022734"/>
    </source>
</evidence>
<reference evidence="4" key="1">
    <citation type="submission" date="2025-08" db="UniProtKB">
        <authorList>
            <consortium name="Ensembl"/>
        </authorList>
    </citation>
    <scope>IDENTIFICATION</scope>
</reference>
<dbReference type="PANTHER" id="PTHR11346:SF97">
    <property type="entry name" value="GALECTIN-1"/>
    <property type="match status" value="1"/>
</dbReference>
<evidence type="ECO:0000313" key="4">
    <source>
        <dbReference type="Ensembl" id="ENSSPUP00000008282.1"/>
    </source>
</evidence>
<dbReference type="Pfam" id="PF00337">
    <property type="entry name" value="Gal-bind_lectin"/>
    <property type="match status" value="1"/>
</dbReference>
<dbReference type="Proteomes" id="UP000694392">
    <property type="component" value="Unplaced"/>
</dbReference>
<dbReference type="GO" id="GO:0005615">
    <property type="term" value="C:extracellular space"/>
    <property type="evidence" value="ECO:0007669"/>
    <property type="project" value="TreeGrafter"/>
</dbReference>
<dbReference type="InterPro" id="IPR013320">
    <property type="entry name" value="ConA-like_dom_sf"/>
</dbReference>
<name>A0A8D0L4L0_SPHPU</name>
<dbReference type="SUPFAM" id="SSF49899">
    <property type="entry name" value="Concanavalin A-like lectins/glucanases"/>
    <property type="match status" value="1"/>
</dbReference>